<dbReference type="InterPro" id="IPR000595">
    <property type="entry name" value="cNMP-bd_dom"/>
</dbReference>
<evidence type="ECO:0000256" key="1">
    <source>
        <dbReference type="ARBA" id="ARBA00023159"/>
    </source>
</evidence>
<proteinExistence type="predicted"/>
<dbReference type="EMBL" id="AEDD01000015">
    <property type="protein sequence ID" value="EFM08597.1"/>
    <property type="molecule type" value="Genomic_DNA"/>
</dbReference>
<protein>
    <submittedName>
        <fullName evidence="3">Putative transcriptional regulator, Crp/Fnr family</fullName>
    </submittedName>
</protein>
<accession>E0IG17</accession>
<dbReference type="RefSeq" id="WP_006040589.1">
    <property type="nucleotide sequence ID" value="NZ_AEDD01000015.1"/>
</dbReference>
<dbReference type="eggNOG" id="COG0664">
    <property type="taxonomic scope" value="Bacteria"/>
</dbReference>
<reference evidence="3 4" key="1">
    <citation type="submission" date="2010-07" db="EMBL/GenBank/DDBJ databases">
        <title>The draft genome of Paenibacillus curdlanolyticus YK9.</title>
        <authorList>
            <consortium name="US DOE Joint Genome Institute (JGI-PGF)"/>
            <person name="Lucas S."/>
            <person name="Copeland A."/>
            <person name="Lapidus A."/>
            <person name="Cheng J.-F."/>
            <person name="Bruce D."/>
            <person name="Goodwin L."/>
            <person name="Pitluck S."/>
            <person name="Land M.L."/>
            <person name="Hauser L."/>
            <person name="Chang Y.-J."/>
            <person name="Jeffries C."/>
            <person name="Anderson I.J."/>
            <person name="Johnson E."/>
            <person name="Loganathan U."/>
            <person name="Mulhopadhyay B."/>
            <person name="Kyrpides N."/>
            <person name="Woyke T.J."/>
        </authorList>
    </citation>
    <scope>NUCLEOTIDE SEQUENCE [LARGE SCALE GENOMIC DNA]</scope>
    <source>
        <strain evidence="3 4">YK9</strain>
    </source>
</reference>
<dbReference type="STRING" id="717606.PaecuDRAFT_4608"/>
<dbReference type="OrthoDB" id="9798104at2"/>
<dbReference type="Gene3D" id="2.60.120.10">
    <property type="entry name" value="Jelly Rolls"/>
    <property type="match status" value="1"/>
</dbReference>
<dbReference type="AlphaFoldDB" id="E0IG17"/>
<feature type="domain" description="Cyclic nucleotide-binding" evidence="2">
    <location>
        <begin position="51"/>
        <end position="130"/>
    </location>
</feature>
<evidence type="ECO:0000313" key="3">
    <source>
        <dbReference type="EMBL" id="EFM08597.1"/>
    </source>
</evidence>
<keyword evidence="4" id="KW-1185">Reference proteome</keyword>
<dbReference type="InterPro" id="IPR018490">
    <property type="entry name" value="cNMP-bd_dom_sf"/>
</dbReference>
<dbReference type="Proteomes" id="UP000005387">
    <property type="component" value="Unassembled WGS sequence"/>
</dbReference>
<dbReference type="Pfam" id="PF00027">
    <property type="entry name" value="cNMP_binding"/>
    <property type="match status" value="1"/>
</dbReference>
<gene>
    <name evidence="3" type="ORF">PaecuDRAFT_4608</name>
</gene>
<dbReference type="CDD" id="cd00038">
    <property type="entry name" value="CAP_ED"/>
    <property type="match status" value="1"/>
</dbReference>
<evidence type="ECO:0000259" key="2">
    <source>
        <dbReference type="Pfam" id="PF00027"/>
    </source>
</evidence>
<name>E0IG17_9BACL</name>
<organism evidence="3 4">
    <name type="scientific">Paenibacillus curdlanolyticus YK9</name>
    <dbReference type="NCBI Taxonomy" id="717606"/>
    <lineage>
        <taxon>Bacteria</taxon>
        <taxon>Bacillati</taxon>
        <taxon>Bacillota</taxon>
        <taxon>Bacilli</taxon>
        <taxon>Bacillales</taxon>
        <taxon>Paenibacillaceae</taxon>
        <taxon>Paenibacillus</taxon>
    </lineage>
</organism>
<dbReference type="InterPro" id="IPR014710">
    <property type="entry name" value="RmlC-like_jellyroll"/>
</dbReference>
<sequence>MTFGGGGPIDAVGEAALRAALQRIAPIPDAQWASFRSIASRQSIAKQVHWLQAGEPARLIGFCTSGLFRMYYATPSGEEYNKSFCGTADFIASYSSLLLDAPAFFSIQALADSELLVFRYSEFRSLFDKHPCWERIGRVLIEQLYIKKETRERELLILSAEARYRQFLDHYGPLAAAIPQYHIASYLGITPVALSRIRRRINLG</sequence>
<dbReference type="SUPFAM" id="SSF51206">
    <property type="entry name" value="cAMP-binding domain-like"/>
    <property type="match status" value="1"/>
</dbReference>
<keyword evidence="1" id="KW-0010">Activator</keyword>
<evidence type="ECO:0000313" key="4">
    <source>
        <dbReference type="Proteomes" id="UP000005387"/>
    </source>
</evidence>